<dbReference type="Proteomes" id="UP000434276">
    <property type="component" value="Unassembled WGS sequence"/>
</dbReference>
<dbReference type="EMBL" id="CACRSJ010000110">
    <property type="protein sequence ID" value="VYS68114.1"/>
    <property type="molecule type" value="Genomic_DNA"/>
</dbReference>
<dbReference type="EMBL" id="LUHQ01000005">
    <property type="protein sequence ID" value="OAO95574.1"/>
    <property type="molecule type" value="Genomic_DNA"/>
</dbReference>
<evidence type="ECO:0008006" key="9">
    <source>
        <dbReference type="Google" id="ProtNLM"/>
    </source>
</evidence>
<reference evidence="6" key="1">
    <citation type="journal article" date="2016" name="Proc. Natl. Acad. Sci. U.S.A.">
        <title>Chromosome-level assembly of Arabidopsis thaliana Ler reveals the extent of translocation and inversion polymorphisms.</title>
        <authorList>
            <person name="Zapata L."/>
            <person name="Ding J."/>
            <person name="Willing E.M."/>
            <person name="Hartwig B."/>
            <person name="Bezdan D."/>
            <person name="Jiao W.B."/>
            <person name="Patel V."/>
            <person name="Velikkakam James G."/>
            <person name="Koornneef M."/>
            <person name="Ossowski S."/>
            <person name="Schneeberger K."/>
        </authorList>
    </citation>
    <scope>NUCLEOTIDE SEQUENCE [LARGE SCALE GENOMIC DNA]</scope>
    <source>
        <strain evidence="6">cv. Landsberg erecta</strain>
    </source>
</reference>
<evidence type="ECO:0000256" key="1">
    <source>
        <dbReference type="SAM" id="MobiDB-lite"/>
    </source>
</evidence>
<evidence type="ECO:0000313" key="8">
    <source>
        <dbReference type="Proteomes" id="UP000434276"/>
    </source>
</evidence>
<dbReference type="OrthoDB" id="1095936at2759"/>
<reference evidence="3 8" key="3">
    <citation type="submission" date="2019-12" db="EMBL/GenBank/DDBJ databases">
        <authorList>
            <person name="Jiao W.-B."/>
            <person name="Schneeberger K."/>
        </authorList>
    </citation>
    <scope>NUCLEOTIDE SEQUENCE [LARGE SCALE GENOMIC DNA]</scope>
    <source>
        <strain evidence="7">cv. An-1</strain>
        <strain evidence="8">cv. C24</strain>
    </source>
</reference>
<dbReference type="ExpressionAtlas" id="A0A178UR27">
    <property type="expression patterns" value="baseline and differential"/>
</dbReference>
<feature type="signal peptide" evidence="2">
    <location>
        <begin position="1"/>
        <end position="25"/>
    </location>
</feature>
<gene>
    <name evidence="4" type="ordered locus">AXX17_At5g27740</name>
    <name evidence="5" type="ORF">AN1_LOCUS23508</name>
    <name evidence="3" type="ORF">C24_LOCUS23386</name>
</gene>
<keyword evidence="2" id="KW-0732">Signal</keyword>
<accession>A0A5S9Y8A2</accession>
<feature type="compositionally biased region" description="Pro residues" evidence="1">
    <location>
        <begin position="69"/>
        <end position="78"/>
    </location>
</feature>
<organism evidence="4 6">
    <name type="scientific">Arabidopsis thaliana</name>
    <name type="common">Mouse-ear cress</name>
    <dbReference type="NCBI Taxonomy" id="3702"/>
    <lineage>
        <taxon>Eukaryota</taxon>
        <taxon>Viridiplantae</taxon>
        <taxon>Streptophyta</taxon>
        <taxon>Embryophyta</taxon>
        <taxon>Tracheophyta</taxon>
        <taxon>Spermatophyta</taxon>
        <taxon>Magnoliopsida</taxon>
        <taxon>eudicotyledons</taxon>
        <taxon>Gunneridae</taxon>
        <taxon>Pentapetalae</taxon>
        <taxon>rosids</taxon>
        <taxon>malvids</taxon>
        <taxon>Brassicales</taxon>
        <taxon>Brassicaceae</taxon>
        <taxon>Camelineae</taxon>
        <taxon>Arabidopsis</taxon>
    </lineage>
</organism>
<evidence type="ECO:0000313" key="6">
    <source>
        <dbReference type="Proteomes" id="UP000078284"/>
    </source>
</evidence>
<reference evidence="4" key="2">
    <citation type="submission" date="2016-03" db="EMBL/GenBank/DDBJ databases">
        <title>Full-length assembly of Arabidopsis thaliana Ler reveals the complement of translocations and inversions.</title>
        <authorList>
            <person name="Zapata L."/>
            <person name="Schneeberger K."/>
            <person name="Ossowski S."/>
        </authorList>
    </citation>
    <scope>NUCLEOTIDE SEQUENCE [LARGE SCALE GENOMIC DNA]</scope>
    <source>
        <tissue evidence="4">Leaf</tissue>
    </source>
</reference>
<name>A0A178UR27_ARATH</name>
<evidence type="ECO:0000313" key="5">
    <source>
        <dbReference type="EMBL" id="VYS68114.1"/>
    </source>
</evidence>
<sequence length="78" mass="8859">MCNIVVCLLTLTLFLFSGLSNTAFARVQYEPLKPKFGARVWDQKMIKNIKIEVDGSCSRRAPGRRRPPNRPPKPCTKP</sequence>
<dbReference type="AlphaFoldDB" id="A0A178UR27"/>
<protein>
    <recommendedName>
        <fullName evidence="9">Transmembrane protein</fullName>
    </recommendedName>
</protein>
<dbReference type="Proteomes" id="UP000078284">
    <property type="component" value="Chromosome 5"/>
</dbReference>
<proteinExistence type="predicted"/>
<accession>A0A178UR27</accession>
<evidence type="ECO:0000256" key="2">
    <source>
        <dbReference type="SAM" id="SignalP"/>
    </source>
</evidence>
<feature type="chain" id="PRO_5033256358" description="Transmembrane protein" evidence="2">
    <location>
        <begin position="26"/>
        <end position="78"/>
    </location>
</feature>
<dbReference type="EMBL" id="CACSHJ010000096">
    <property type="protein sequence ID" value="CAA0405193.1"/>
    <property type="molecule type" value="Genomic_DNA"/>
</dbReference>
<evidence type="ECO:0000313" key="3">
    <source>
        <dbReference type="EMBL" id="CAA0405193.1"/>
    </source>
</evidence>
<evidence type="ECO:0000313" key="4">
    <source>
        <dbReference type="EMBL" id="OAO95574.1"/>
    </source>
</evidence>
<dbReference type="Proteomes" id="UP000426265">
    <property type="component" value="Unassembled WGS sequence"/>
</dbReference>
<feature type="region of interest" description="Disordered" evidence="1">
    <location>
        <begin position="57"/>
        <end position="78"/>
    </location>
</feature>
<evidence type="ECO:0000313" key="7">
    <source>
        <dbReference type="Proteomes" id="UP000426265"/>
    </source>
</evidence>